<keyword evidence="8" id="KW-1185">Reference proteome</keyword>
<evidence type="ECO:0000256" key="3">
    <source>
        <dbReference type="ARBA" id="ARBA00023136"/>
    </source>
</evidence>
<dbReference type="Gene3D" id="3.40.190.10">
    <property type="entry name" value="Periplasmic binding protein-like II"/>
    <property type="match status" value="2"/>
</dbReference>
<dbReference type="EMBL" id="JBHUME010000015">
    <property type="protein sequence ID" value="MFD2615050.1"/>
    <property type="molecule type" value="Genomic_DNA"/>
</dbReference>
<keyword evidence="5" id="KW-0449">Lipoprotein</keyword>
<dbReference type="RefSeq" id="WP_377606544.1">
    <property type="nucleotide sequence ID" value="NZ_JBHUME010000015.1"/>
</dbReference>
<keyword evidence="4" id="KW-0564">Palmitate</keyword>
<comment type="caution">
    <text evidence="7">The sequence shown here is derived from an EMBL/GenBank/DDBJ whole genome shotgun (WGS) entry which is preliminary data.</text>
</comment>
<feature type="signal peptide" evidence="6">
    <location>
        <begin position="1"/>
        <end position="21"/>
    </location>
</feature>
<evidence type="ECO:0000313" key="8">
    <source>
        <dbReference type="Proteomes" id="UP001597541"/>
    </source>
</evidence>
<dbReference type="SUPFAM" id="SSF53850">
    <property type="entry name" value="Periplasmic binding protein-like II"/>
    <property type="match status" value="1"/>
</dbReference>
<keyword evidence="3" id="KW-0472">Membrane</keyword>
<reference evidence="8" key="1">
    <citation type="journal article" date="2019" name="Int. J. Syst. Evol. Microbiol.">
        <title>The Global Catalogue of Microorganisms (GCM) 10K type strain sequencing project: providing services to taxonomists for standard genome sequencing and annotation.</title>
        <authorList>
            <consortium name="The Broad Institute Genomics Platform"/>
            <consortium name="The Broad Institute Genome Sequencing Center for Infectious Disease"/>
            <person name="Wu L."/>
            <person name="Ma J."/>
        </authorList>
    </citation>
    <scope>NUCLEOTIDE SEQUENCE [LARGE SCALE GENOMIC DNA]</scope>
    <source>
        <strain evidence="8">KCTC 3950</strain>
    </source>
</reference>
<feature type="chain" id="PRO_5047227400" evidence="6">
    <location>
        <begin position="22"/>
        <end position="439"/>
    </location>
</feature>
<dbReference type="PANTHER" id="PTHR43649">
    <property type="entry name" value="ARABINOSE-BINDING PROTEIN-RELATED"/>
    <property type="match status" value="1"/>
</dbReference>
<evidence type="ECO:0000313" key="7">
    <source>
        <dbReference type="EMBL" id="MFD2615050.1"/>
    </source>
</evidence>
<dbReference type="Pfam" id="PF01547">
    <property type="entry name" value="SBP_bac_1"/>
    <property type="match status" value="1"/>
</dbReference>
<proteinExistence type="predicted"/>
<evidence type="ECO:0000256" key="6">
    <source>
        <dbReference type="SAM" id="SignalP"/>
    </source>
</evidence>
<keyword evidence="2 6" id="KW-0732">Signal</keyword>
<dbReference type="PANTHER" id="PTHR43649:SF33">
    <property type="entry name" value="POLYGALACTURONAN_RHAMNOGALACTURONAN-BINDING PROTEIN YTCQ"/>
    <property type="match status" value="1"/>
</dbReference>
<keyword evidence="1" id="KW-1003">Cell membrane</keyword>
<sequence length="439" mass="49159">MTKKLSSLALAAIFLFSILLAGCGNSDNSNGGNAEANGDGTKTEETSKGEKVTLKMAMWDVNASFIDFLTAKVKEYSQVDPNVTVEVEAFKNDGDYLNAMKVRLSANEMPDVFELKPNHLNDFKSELMPIDDLSVTAKNKFAKTYAVDGKVLALPFVSFPEMVYYHPSQFKELGLNVPTTWPQFIDVMQKIKDNGKYIPYAMGGKDGWPDYPFNEFMHHLTSADTNYLSTIATQEKPFSEGTPFYKAYSKIEALYNAQLMGPDPLGISWDQATGLFESKQAAIVAAGLWYLDTYLSKGGDANDLSAFPLPIRDTESEPLKVMTFTDHFYGINKNTKHADAARKFMEWLYSPEVHQQYVDKVKLGSTMEGVTANVPFLADYYKNNKFEEFLYVPGDAAYSQLINDTQLDWKKIGQDMMSGKKLSDISKELNDKWSKAVAK</sequence>
<protein>
    <submittedName>
        <fullName evidence="7">Extracellular solute-binding protein</fullName>
    </submittedName>
</protein>
<name>A0ABW5PKN9_9BACL</name>
<evidence type="ECO:0000256" key="5">
    <source>
        <dbReference type="ARBA" id="ARBA00023288"/>
    </source>
</evidence>
<dbReference type="PROSITE" id="PS51257">
    <property type="entry name" value="PROKAR_LIPOPROTEIN"/>
    <property type="match status" value="1"/>
</dbReference>
<accession>A0ABW5PKN9</accession>
<dbReference type="InterPro" id="IPR006059">
    <property type="entry name" value="SBP"/>
</dbReference>
<gene>
    <name evidence="7" type="ORF">ACFSUF_21770</name>
</gene>
<evidence type="ECO:0000256" key="2">
    <source>
        <dbReference type="ARBA" id="ARBA00022729"/>
    </source>
</evidence>
<organism evidence="7 8">
    <name type="scientific">Paenibacillus gansuensis</name>
    <dbReference type="NCBI Taxonomy" id="306542"/>
    <lineage>
        <taxon>Bacteria</taxon>
        <taxon>Bacillati</taxon>
        <taxon>Bacillota</taxon>
        <taxon>Bacilli</taxon>
        <taxon>Bacillales</taxon>
        <taxon>Paenibacillaceae</taxon>
        <taxon>Paenibacillus</taxon>
    </lineage>
</organism>
<evidence type="ECO:0000256" key="1">
    <source>
        <dbReference type="ARBA" id="ARBA00022475"/>
    </source>
</evidence>
<dbReference type="InterPro" id="IPR050490">
    <property type="entry name" value="Bact_solute-bd_prot1"/>
</dbReference>
<evidence type="ECO:0000256" key="4">
    <source>
        <dbReference type="ARBA" id="ARBA00023139"/>
    </source>
</evidence>
<dbReference type="Proteomes" id="UP001597541">
    <property type="component" value="Unassembled WGS sequence"/>
</dbReference>